<accession>A0ABV2M8V8</accession>
<evidence type="ECO:0000313" key="3">
    <source>
        <dbReference type="Proteomes" id="UP001549106"/>
    </source>
</evidence>
<dbReference type="Proteomes" id="UP001549106">
    <property type="component" value="Unassembled WGS sequence"/>
</dbReference>
<keyword evidence="1" id="KW-0812">Transmembrane</keyword>
<dbReference type="EMBL" id="JBEPMJ010000030">
    <property type="protein sequence ID" value="MET3751858.1"/>
    <property type="molecule type" value="Genomic_DNA"/>
</dbReference>
<keyword evidence="1" id="KW-0472">Membrane</keyword>
<keyword evidence="3" id="KW-1185">Reference proteome</keyword>
<feature type="transmembrane region" description="Helical" evidence="1">
    <location>
        <begin position="69"/>
        <end position="90"/>
    </location>
</feature>
<dbReference type="RefSeq" id="WP_257465364.1">
    <property type="nucleotide sequence ID" value="NZ_BAABXP010000002.1"/>
</dbReference>
<sequence>MSTKDDKFFFGTDKENMNVEEYIKRINNITEYYYESCEKYKKKFYYCCFIRMLASALIPVISLASQINWSTVVVSVLAGVITITEGYVNVSRAYEKWTKYRETCNALWIEQRYFAMKVGIYADETNRIEKFVERCEGFMVEETSEWKKYIERAKEMR</sequence>
<dbReference type="NCBIfam" id="NF033634">
    <property type="entry name" value="SLATT_1"/>
    <property type="match status" value="1"/>
</dbReference>
<feature type="transmembrane region" description="Helical" evidence="1">
    <location>
        <begin position="44"/>
        <end position="63"/>
    </location>
</feature>
<organism evidence="2 3">
    <name type="scientific">Blautia caecimuris</name>
    <dbReference type="NCBI Taxonomy" id="1796615"/>
    <lineage>
        <taxon>Bacteria</taxon>
        <taxon>Bacillati</taxon>
        <taxon>Bacillota</taxon>
        <taxon>Clostridia</taxon>
        <taxon>Lachnospirales</taxon>
        <taxon>Lachnospiraceae</taxon>
        <taxon>Blautia</taxon>
    </lineage>
</organism>
<dbReference type="Pfam" id="PF14015">
    <property type="entry name" value="DUF4231"/>
    <property type="match status" value="1"/>
</dbReference>
<comment type="caution">
    <text evidence="2">The sequence shown here is derived from an EMBL/GenBank/DDBJ whole genome shotgun (WGS) entry which is preliminary data.</text>
</comment>
<dbReference type="InterPro" id="IPR025325">
    <property type="entry name" value="DUF4231"/>
</dbReference>
<name>A0ABV2M8V8_9FIRM</name>
<evidence type="ECO:0000313" key="2">
    <source>
        <dbReference type="EMBL" id="MET3751858.1"/>
    </source>
</evidence>
<proteinExistence type="predicted"/>
<evidence type="ECO:0000256" key="1">
    <source>
        <dbReference type="SAM" id="Phobius"/>
    </source>
</evidence>
<protein>
    <submittedName>
        <fullName evidence="2">Membrane protein</fullName>
    </submittedName>
</protein>
<gene>
    <name evidence="2" type="ORF">ABID24_003120</name>
</gene>
<reference evidence="2 3" key="1">
    <citation type="submission" date="2024-06" db="EMBL/GenBank/DDBJ databases">
        <title>Genomic Encyclopedia of Type Strains, Phase IV (KMG-IV): sequencing the most valuable type-strain genomes for metagenomic binning, comparative biology and taxonomic classification.</title>
        <authorList>
            <person name="Goeker M."/>
        </authorList>
    </citation>
    <scope>NUCLEOTIDE SEQUENCE [LARGE SCALE GENOMIC DNA]</scope>
    <source>
        <strain evidence="2 3">DSM 29492</strain>
    </source>
</reference>
<keyword evidence="1" id="KW-1133">Transmembrane helix</keyword>